<dbReference type="InterPro" id="IPR050093">
    <property type="entry name" value="ABC_SmlMolc_Importer"/>
</dbReference>
<protein>
    <submittedName>
        <fullName evidence="7">ABC transporter ATP-binding protein</fullName>
    </submittedName>
</protein>
<dbReference type="InterPro" id="IPR013611">
    <property type="entry name" value="Transp-assoc_OB_typ2"/>
</dbReference>
<keyword evidence="8" id="KW-1185">Reference proteome</keyword>
<dbReference type="SMART" id="SM00382">
    <property type="entry name" value="AAA"/>
    <property type="match status" value="1"/>
</dbReference>
<evidence type="ECO:0000256" key="1">
    <source>
        <dbReference type="ARBA" id="ARBA00004533"/>
    </source>
</evidence>
<evidence type="ECO:0000259" key="6">
    <source>
        <dbReference type="PROSITE" id="PS50893"/>
    </source>
</evidence>
<evidence type="ECO:0000256" key="5">
    <source>
        <dbReference type="ARBA" id="ARBA00022840"/>
    </source>
</evidence>
<dbReference type="PANTHER" id="PTHR42781">
    <property type="entry name" value="SPERMIDINE/PUTRESCINE IMPORT ATP-BINDING PROTEIN POTA"/>
    <property type="match status" value="1"/>
</dbReference>
<dbReference type="InterPro" id="IPR008995">
    <property type="entry name" value="Mo/tungstate-bd_C_term_dom"/>
</dbReference>
<proteinExistence type="inferred from homology"/>
<dbReference type="RefSeq" id="WP_151093325.1">
    <property type="nucleotide sequence ID" value="NZ_JBLZNM010000008.1"/>
</dbReference>
<sequence length="355" mass="38354">MANYIEVRNLTKRYADYVALNDVSLAIAEGEFLALLGPSGCGKTTLLRSIAGFVDNVAGEILIDGRSMRDLPPNRRPVNTVFQNYALFPHMTVADNVAYGPRRNGASRKAAAELAEESLTTVGMADFRLRYPTQLSGGQQQRVALARAIANRPKVLLLDEPLGALDLKLRKQMQIELKALQHQLGMTFIFVTHDQEEALVMADRIAVMEAGRIVQVGSGRDIYHKPATRYVADFIGDANLIECRIALNGFLETVIGNIAIPAGAAGAVGSTVTYLVRPEAIVLSTDALPAKPQTIGLTATIQDIVFVGNATRVYAQTQGQVFICQFPSSVQPASLSTGQTVMLRWNPDSGQVLAS</sequence>
<evidence type="ECO:0000256" key="4">
    <source>
        <dbReference type="ARBA" id="ARBA00022741"/>
    </source>
</evidence>
<dbReference type="GO" id="GO:0015847">
    <property type="term" value="P:putrescine transport"/>
    <property type="evidence" value="ECO:0007669"/>
    <property type="project" value="UniProtKB-ARBA"/>
</dbReference>
<dbReference type="SUPFAM" id="SSF52540">
    <property type="entry name" value="P-loop containing nucleoside triphosphate hydrolases"/>
    <property type="match status" value="1"/>
</dbReference>
<evidence type="ECO:0000313" key="8">
    <source>
        <dbReference type="Proteomes" id="UP000327108"/>
    </source>
</evidence>
<organism evidence="7 8">
    <name type="scientific">Ochrobactrum quorumnocens</name>
    <dbReference type="NCBI Taxonomy" id="271865"/>
    <lineage>
        <taxon>Bacteria</taxon>
        <taxon>Pseudomonadati</taxon>
        <taxon>Pseudomonadota</taxon>
        <taxon>Alphaproteobacteria</taxon>
        <taxon>Hyphomicrobiales</taxon>
        <taxon>Brucellaceae</taxon>
        <taxon>Brucella/Ochrobactrum group</taxon>
        <taxon>Ochrobactrum</taxon>
    </lineage>
</organism>
<dbReference type="PANTHER" id="PTHR42781:SF4">
    <property type="entry name" value="SPERMIDINE_PUTRESCINE IMPORT ATP-BINDING PROTEIN POTA"/>
    <property type="match status" value="1"/>
</dbReference>
<dbReference type="PROSITE" id="PS50893">
    <property type="entry name" value="ABC_TRANSPORTER_2"/>
    <property type="match status" value="1"/>
</dbReference>
<comment type="caution">
    <text evidence="7">The sequence shown here is derived from an EMBL/GenBank/DDBJ whole genome shotgun (WGS) entry which is preliminary data.</text>
</comment>
<reference evidence="7 8" key="1">
    <citation type="submission" date="2019-09" db="EMBL/GenBank/DDBJ databases">
        <title>Biological control of the noxious weed angled onion (Allium triquetrum) thwarted by endophytic bacteria in Victoria, Australia.</title>
        <authorList>
            <person name="Tehranchian P."/>
            <person name="Adair R.J."/>
            <person name="Van T.H."/>
            <person name="Morrison P.D."/>
            <person name="Williams H."/>
            <person name="Lawrie A.C."/>
        </authorList>
    </citation>
    <scope>NUCLEOTIDE SEQUENCE [LARGE SCALE GENOMIC DNA]</scope>
    <source>
        <strain evidence="7 8">RPTAtOch1</strain>
    </source>
</reference>
<dbReference type="SUPFAM" id="SSF50331">
    <property type="entry name" value="MOP-like"/>
    <property type="match status" value="1"/>
</dbReference>
<dbReference type="GO" id="GO:0043190">
    <property type="term" value="C:ATP-binding cassette (ABC) transporter complex"/>
    <property type="evidence" value="ECO:0007669"/>
    <property type="project" value="InterPro"/>
</dbReference>
<dbReference type="GO" id="GO:0022857">
    <property type="term" value="F:transmembrane transporter activity"/>
    <property type="evidence" value="ECO:0007669"/>
    <property type="project" value="InterPro"/>
</dbReference>
<dbReference type="FunFam" id="3.40.50.300:FF:000133">
    <property type="entry name" value="Spermidine/putrescine import ATP-binding protein PotA"/>
    <property type="match status" value="1"/>
</dbReference>
<evidence type="ECO:0000313" key="7">
    <source>
        <dbReference type="EMBL" id="KAA9368281.1"/>
    </source>
</evidence>
<dbReference type="AlphaFoldDB" id="A0A5N1K144"/>
<comment type="similarity">
    <text evidence="2">Belongs to the ABC transporter superfamily.</text>
</comment>
<gene>
    <name evidence="7" type="ORF">F3W84_10345</name>
</gene>
<keyword evidence="4" id="KW-0547">Nucleotide-binding</keyword>
<keyword evidence="5 7" id="KW-0067">ATP-binding</keyword>
<dbReference type="PROSITE" id="PS00211">
    <property type="entry name" value="ABC_TRANSPORTER_1"/>
    <property type="match status" value="1"/>
</dbReference>
<feature type="domain" description="ABC transporter" evidence="6">
    <location>
        <begin position="5"/>
        <end position="235"/>
    </location>
</feature>
<name>A0A5N1K144_9HYPH</name>
<dbReference type="Proteomes" id="UP000327108">
    <property type="component" value="Unassembled WGS sequence"/>
</dbReference>
<dbReference type="Gene3D" id="3.40.50.300">
    <property type="entry name" value="P-loop containing nucleotide triphosphate hydrolases"/>
    <property type="match status" value="1"/>
</dbReference>
<comment type="subcellular location">
    <subcellularLocation>
        <location evidence="1">Cell inner membrane</location>
    </subcellularLocation>
</comment>
<dbReference type="EMBL" id="VYXQ01000008">
    <property type="protein sequence ID" value="KAA9368281.1"/>
    <property type="molecule type" value="Genomic_DNA"/>
</dbReference>
<keyword evidence="3" id="KW-0813">Transport</keyword>
<dbReference type="Gene3D" id="2.40.50.100">
    <property type="match status" value="1"/>
</dbReference>
<dbReference type="InterPro" id="IPR003439">
    <property type="entry name" value="ABC_transporter-like_ATP-bd"/>
</dbReference>
<accession>A0A5N1K144</accession>
<dbReference type="InterPro" id="IPR003593">
    <property type="entry name" value="AAA+_ATPase"/>
</dbReference>
<evidence type="ECO:0000256" key="3">
    <source>
        <dbReference type="ARBA" id="ARBA00022448"/>
    </source>
</evidence>
<dbReference type="GO" id="GO:0016887">
    <property type="term" value="F:ATP hydrolysis activity"/>
    <property type="evidence" value="ECO:0007669"/>
    <property type="project" value="InterPro"/>
</dbReference>
<dbReference type="InterPro" id="IPR017871">
    <property type="entry name" value="ABC_transporter-like_CS"/>
</dbReference>
<evidence type="ECO:0000256" key="2">
    <source>
        <dbReference type="ARBA" id="ARBA00005417"/>
    </source>
</evidence>
<dbReference type="Pfam" id="PF08402">
    <property type="entry name" value="TOBE_2"/>
    <property type="match status" value="1"/>
</dbReference>
<dbReference type="InterPro" id="IPR027417">
    <property type="entry name" value="P-loop_NTPase"/>
</dbReference>
<dbReference type="GO" id="GO:0005524">
    <property type="term" value="F:ATP binding"/>
    <property type="evidence" value="ECO:0007669"/>
    <property type="project" value="UniProtKB-KW"/>
</dbReference>
<dbReference type="Pfam" id="PF00005">
    <property type="entry name" value="ABC_tran"/>
    <property type="match status" value="1"/>
</dbReference>